<evidence type="ECO:0000256" key="11">
    <source>
        <dbReference type="ARBA" id="ARBA00033378"/>
    </source>
</evidence>
<evidence type="ECO:0000256" key="7">
    <source>
        <dbReference type="ARBA" id="ARBA00022853"/>
    </source>
</evidence>
<comment type="subcellular location">
    <subcellularLocation>
        <location evidence="2">Mitochondrion</location>
    </subcellularLocation>
    <subcellularLocation>
        <location evidence="1">Nucleus</location>
    </subcellularLocation>
</comment>
<evidence type="ECO:0000259" key="14">
    <source>
        <dbReference type="Pfam" id="PF13891"/>
    </source>
</evidence>
<name>A0A811RCI7_9POAL</name>
<keyword evidence="6" id="KW-0832">Ubl conjugation</keyword>
<evidence type="ECO:0000256" key="13">
    <source>
        <dbReference type="ARBA" id="ARBA00093543"/>
    </source>
</evidence>
<evidence type="ECO:0000256" key="8">
    <source>
        <dbReference type="ARBA" id="ARBA00023128"/>
    </source>
</evidence>
<dbReference type="Pfam" id="PF13891">
    <property type="entry name" value="zf-C3HC3H_KANSL2"/>
    <property type="match status" value="1"/>
</dbReference>
<evidence type="ECO:0000256" key="3">
    <source>
        <dbReference type="ARBA" id="ARBA00015508"/>
    </source>
</evidence>
<keyword evidence="8" id="KW-0496">Mitochondrion</keyword>
<dbReference type="GO" id="GO:0005634">
    <property type="term" value="C:nucleus"/>
    <property type="evidence" value="ECO:0007669"/>
    <property type="project" value="UniProtKB-SubCell"/>
</dbReference>
<accession>A0A811RCI7</accession>
<keyword evidence="4" id="KW-1017">Isopeptide bond</keyword>
<dbReference type="InterPro" id="IPR026316">
    <property type="entry name" value="NSL2"/>
</dbReference>
<dbReference type="OrthoDB" id="677315at2759"/>
<comment type="caution">
    <text evidence="15">The sequence shown here is derived from an EMBL/GenBank/DDBJ whole genome shotgun (WGS) entry which is preliminary data.</text>
</comment>
<keyword evidence="7" id="KW-0156">Chromatin regulator</keyword>
<evidence type="ECO:0000256" key="12">
    <source>
        <dbReference type="ARBA" id="ARBA00093359"/>
    </source>
</evidence>
<comment type="function">
    <text evidence="12">Non-catalytic component of the NSL histone acetyltransferase complex, a multiprotein complex that mediates histone H4 acetylation at 'Lys-5'- and 'Lys-8' (H4K5ac and H4K8ac) at transcription start sites and promotes transcription initiation. Required for NSL complex stability and for transcription of intraciliary transport genes in both ciliated and non-ciliated cells by regulating histone H4 acetylation at 'Lys-5'- and 'Lys-12' (H4K5ac and H4K12ac). This is necessary for cilium assembly in ciliated cells and for organization of the microtubule cytoskeleton in non-ciliated cells. Required within the NSL complex to maintain nuclear architecture stability by promoting KAT8-mediated acetylation of lamin LMNA.</text>
</comment>
<organism evidence="15 16">
    <name type="scientific">Miscanthus lutarioriparius</name>
    <dbReference type="NCBI Taxonomy" id="422564"/>
    <lineage>
        <taxon>Eukaryota</taxon>
        <taxon>Viridiplantae</taxon>
        <taxon>Streptophyta</taxon>
        <taxon>Embryophyta</taxon>
        <taxon>Tracheophyta</taxon>
        <taxon>Spermatophyta</taxon>
        <taxon>Magnoliopsida</taxon>
        <taxon>Liliopsida</taxon>
        <taxon>Poales</taxon>
        <taxon>Poaceae</taxon>
        <taxon>PACMAD clade</taxon>
        <taxon>Panicoideae</taxon>
        <taxon>Andropogonodae</taxon>
        <taxon>Andropogoneae</taxon>
        <taxon>Saccharinae</taxon>
        <taxon>Miscanthus</taxon>
    </lineage>
</organism>
<feature type="domain" description="KANL2-like probable zinc-finger" evidence="14">
    <location>
        <begin position="132"/>
        <end position="212"/>
    </location>
</feature>
<evidence type="ECO:0000256" key="4">
    <source>
        <dbReference type="ARBA" id="ARBA00022499"/>
    </source>
</evidence>
<dbReference type="PANTHER" id="PTHR13453:SF1">
    <property type="entry name" value="KAT8 REGULATORY NSL COMPLEX SUBUNIT 2"/>
    <property type="match status" value="1"/>
</dbReference>
<keyword evidence="9" id="KW-0539">Nucleus</keyword>
<evidence type="ECO:0000313" key="16">
    <source>
        <dbReference type="Proteomes" id="UP000604825"/>
    </source>
</evidence>
<evidence type="ECO:0000256" key="2">
    <source>
        <dbReference type="ARBA" id="ARBA00004173"/>
    </source>
</evidence>
<comment type="subunit">
    <text evidence="13">Component of the NSL complex at least composed of KAT8/MOF, KANSL1, KANSL2, KANSL3, MCRS1, PHF20, OGT1/OGT, WDR5 and HCFC1.</text>
</comment>
<evidence type="ECO:0000256" key="5">
    <source>
        <dbReference type="ARBA" id="ARBA00022553"/>
    </source>
</evidence>
<evidence type="ECO:0000256" key="6">
    <source>
        <dbReference type="ARBA" id="ARBA00022843"/>
    </source>
</evidence>
<sequence length="273" mass="29105">MDDPHPPLPPPRPPVEVAGAARDAELSLSAALSREEVLCRRRRRLVQLCSLYRAQYWVLADELPARHGEYWWEHGASPALDDEPPHALPPPLLPPKENGVNAGPPENGVVVGPLENCAVAPPVSAAGGRAGCAASNCEAKAMPLSLYCFNHILLDPKQQLYQPCAFPTKKSLAAAANKTRKGSAAASGLPNGEATCGKPVLRGSAPLRCADHDPKSEKLIIEALRNAGIDLPLTTKSVPKLSLLISETVREIQMKRKLSVNGGKTATSDLLLK</sequence>
<evidence type="ECO:0000256" key="9">
    <source>
        <dbReference type="ARBA" id="ARBA00023242"/>
    </source>
</evidence>
<dbReference type="Proteomes" id="UP000604825">
    <property type="component" value="Unassembled WGS sequence"/>
</dbReference>
<evidence type="ECO:0000313" key="15">
    <source>
        <dbReference type="EMBL" id="CAD6267968.1"/>
    </source>
</evidence>
<evidence type="ECO:0000256" key="1">
    <source>
        <dbReference type="ARBA" id="ARBA00004123"/>
    </source>
</evidence>
<dbReference type="InterPro" id="IPR025927">
    <property type="entry name" value="Znf_KANL2-like"/>
</dbReference>
<dbReference type="AlphaFoldDB" id="A0A811RCI7"/>
<dbReference type="GO" id="GO:0006325">
    <property type="term" value="P:chromatin organization"/>
    <property type="evidence" value="ECO:0007669"/>
    <property type="project" value="UniProtKB-KW"/>
</dbReference>
<dbReference type="PANTHER" id="PTHR13453">
    <property type="entry name" value="KAT8 REGULATORY NSL COMPLEX SUBUNIT 2"/>
    <property type="match status" value="1"/>
</dbReference>
<keyword evidence="5" id="KW-0597">Phosphoprotein</keyword>
<keyword evidence="16" id="KW-1185">Reference proteome</keyword>
<evidence type="ECO:0000256" key="10">
    <source>
        <dbReference type="ARBA" id="ARBA00032947"/>
    </source>
</evidence>
<dbReference type="GO" id="GO:0005739">
    <property type="term" value="C:mitochondrion"/>
    <property type="evidence" value="ECO:0007669"/>
    <property type="project" value="UniProtKB-SubCell"/>
</dbReference>
<proteinExistence type="predicted"/>
<protein>
    <recommendedName>
        <fullName evidence="3">KAT8 regulatory NSL complex subunit 2</fullName>
    </recommendedName>
    <alternativeName>
        <fullName evidence="11">NSL complex protein NSL2</fullName>
    </alternativeName>
    <alternativeName>
        <fullName evidence="10">Non-specific lethal 2 homolog</fullName>
    </alternativeName>
</protein>
<dbReference type="EMBL" id="CAJGYO010000014">
    <property type="protein sequence ID" value="CAD6267968.1"/>
    <property type="molecule type" value="Genomic_DNA"/>
</dbReference>
<dbReference type="GO" id="GO:0044545">
    <property type="term" value="C:NSL complex"/>
    <property type="evidence" value="ECO:0007669"/>
    <property type="project" value="TreeGrafter"/>
</dbReference>
<gene>
    <name evidence="15" type="ORF">NCGR_LOCUS51273</name>
</gene>
<reference evidence="15" key="1">
    <citation type="submission" date="2020-10" db="EMBL/GenBank/DDBJ databases">
        <authorList>
            <person name="Han B."/>
            <person name="Lu T."/>
            <person name="Zhao Q."/>
            <person name="Huang X."/>
            <person name="Zhao Y."/>
        </authorList>
    </citation>
    <scope>NUCLEOTIDE SEQUENCE</scope>
</reference>